<keyword evidence="5" id="KW-1185">Reference proteome</keyword>
<evidence type="ECO:0000259" key="2">
    <source>
        <dbReference type="Pfam" id="PF14657"/>
    </source>
</evidence>
<gene>
    <name evidence="4" type="ORF">GCM10007380_25250</name>
</gene>
<evidence type="ECO:0008006" key="6">
    <source>
        <dbReference type="Google" id="ProtNLM"/>
    </source>
</evidence>
<dbReference type="GO" id="GO:0003677">
    <property type="term" value="F:DNA binding"/>
    <property type="evidence" value="ECO:0007669"/>
    <property type="project" value="UniProtKB-KW"/>
</dbReference>
<protein>
    <recommendedName>
        <fullName evidence="6">Integrase</fullName>
    </recommendedName>
</protein>
<sequence length="191" mass="22372">MTIKKVGKLWSFRIEAGIDPKTSNRKQVYRSGFKTKREAQEEMTKLKNEIDEGIFIEPSKDLFKDYITSWVNSTYKSEVQITSFEKAQTIIRVHIVPYFQSTPLAKNTTYDIDQFYASKLNEGLSNAYVKIMHNILSKAFQKALQWELIKTNPVKESTPPRISKTRKQTWTVDEAKIFLEVCERENYLIPF</sequence>
<evidence type="ECO:0000313" key="4">
    <source>
        <dbReference type="EMBL" id="GGI14897.1"/>
    </source>
</evidence>
<dbReference type="Pfam" id="PF14659">
    <property type="entry name" value="Phage_int_SAM_3"/>
    <property type="match status" value="1"/>
</dbReference>
<dbReference type="Proteomes" id="UP000626244">
    <property type="component" value="Unassembled WGS sequence"/>
</dbReference>
<evidence type="ECO:0000259" key="3">
    <source>
        <dbReference type="Pfam" id="PF14659"/>
    </source>
</evidence>
<dbReference type="InterPro" id="IPR011010">
    <property type="entry name" value="DNA_brk_join_enz"/>
</dbReference>
<dbReference type="OrthoDB" id="9803188at2"/>
<evidence type="ECO:0000256" key="1">
    <source>
        <dbReference type="ARBA" id="ARBA00023125"/>
    </source>
</evidence>
<dbReference type="GO" id="GO:0015074">
    <property type="term" value="P:DNA integration"/>
    <property type="evidence" value="ECO:0007669"/>
    <property type="project" value="InterPro"/>
</dbReference>
<proteinExistence type="predicted"/>
<dbReference type="RefSeq" id="WP_088000012.1">
    <property type="nucleotide sequence ID" value="NZ_BMHB01000001.1"/>
</dbReference>
<name>A0A8J3AQ62_9BACI</name>
<dbReference type="InterPro" id="IPR004107">
    <property type="entry name" value="Integrase_SAM-like_N"/>
</dbReference>
<accession>A0A8J3AQ62</accession>
<dbReference type="EMBL" id="BMHB01000001">
    <property type="protein sequence ID" value="GGI14897.1"/>
    <property type="molecule type" value="Genomic_DNA"/>
</dbReference>
<dbReference type="SUPFAM" id="SSF56349">
    <property type="entry name" value="DNA breaking-rejoining enzymes"/>
    <property type="match status" value="1"/>
</dbReference>
<feature type="domain" description="AP2-like integrase N-terminal" evidence="2">
    <location>
        <begin position="10"/>
        <end position="54"/>
    </location>
</feature>
<keyword evidence="1" id="KW-0238">DNA-binding</keyword>
<dbReference type="AlphaFoldDB" id="A0A8J3AQ62"/>
<dbReference type="InterPro" id="IPR010998">
    <property type="entry name" value="Integrase_recombinase_N"/>
</dbReference>
<evidence type="ECO:0000313" key="5">
    <source>
        <dbReference type="Proteomes" id="UP000626244"/>
    </source>
</evidence>
<reference evidence="5" key="1">
    <citation type="journal article" date="2019" name="Int. J. Syst. Evol. Microbiol.">
        <title>The Global Catalogue of Microorganisms (GCM) 10K type strain sequencing project: providing services to taxonomists for standard genome sequencing and annotation.</title>
        <authorList>
            <consortium name="The Broad Institute Genomics Platform"/>
            <consortium name="The Broad Institute Genome Sequencing Center for Infectious Disease"/>
            <person name="Wu L."/>
            <person name="Ma J."/>
        </authorList>
    </citation>
    <scope>NUCLEOTIDE SEQUENCE [LARGE SCALE GENOMIC DNA]</scope>
    <source>
        <strain evidence="5">CGMCC 1.14993</strain>
    </source>
</reference>
<dbReference type="InterPro" id="IPR028259">
    <property type="entry name" value="AP2-like_int_N"/>
</dbReference>
<feature type="domain" description="Integrase SAM-like N-terminal" evidence="3">
    <location>
        <begin position="63"/>
        <end position="118"/>
    </location>
</feature>
<dbReference type="Pfam" id="PF14657">
    <property type="entry name" value="Arm-DNA-bind_4"/>
    <property type="match status" value="1"/>
</dbReference>
<comment type="caution">
    <text evidence="4">The sequence shown here is derived from an EMBL/GenBank/DDBJ whole genome shotgun (WGS) entry which is preliminary data.</text>
</comment>
<organism evidence="4 5">
    <name type="scientific">Gottfriedia solisilvae</name>
    <dbReference type="NCBI Taxonomy" id="1516104"/>
    <lineage>
        <taxon>Bacteria</taxon>
        <taxon>Bacillati</taxon>
        <taxon>Bacillota</taxon>
        <taxon>Bacilli</taxon>
        <taxon>Bacillales</taxon>
        <taxon>Bacillaceae</taxon>
        <taxon>Gottfriedia</taxon>
    </lineage>
</organism>
<dbReference type="Gene3D" id="1.10.150.130">
    <property type="match status" value="1"/>
</dbReference>